<gene>
    <name evidence="2" type="ORF">H0B56_11090</name>
</gene>
<proteinExistence type="predicted"/>
<feature type="transmembrane region" description="Helical" evidence="1">
    <location>
        <begin position="12"/>
        <end position="31"/>
    </location>
</feature>
<evidence type="ECO:0000313" key="2">
    <source>
        <dbReference type="EMBL" id="MBA0126085.1"/>
    </source>
</evidence>
<evidence type="ECO:0000313" key="3">
    <source>
        <dbReference type="Proteomes" id="UP000582974"/>
    </source>
</evidence>
<reference evidence="2 3" key="1">
    <citation type="submission" date="2020-07" db="EMBL/GenBank/DDBJ databases">
        <title>Genome of Haloechinothrix sp.</title>
        <authorList>
            <person name="Tang S.-K."/>
            <person name="Yang L."/>
            <person name="Zhu W.-Y."/>
        </authorList>
    </citation>
    <scope>NUCLEOTIDE SEQUENCE [LARGE SCALE GENOMIC DNA]</scope>
    <source>
        <strain evidence="2 3">YIM 98757</strain>
    </source>
</reference>
<feature type="transmembrane region" description="Helical" evidence="1">
    <location>
        <begin position="43"/>
        <end position="64"/>
    </location>
</feature>
<dbReference type="EMBL" id="JACCKD010000003">
    <property type="protein sequence ID" value="MBA0126085.1"/>
    <property type="molecule type" value="Genomic_DNA"/>
</dbReference>
<keyword evidence="3" id="KW-1185">Reference proteome</keyword>
<sequence>MRTNLNRLTSHLGMALCLAGFVAVFLGWNGAATWDYVPAQFPYLISGGVAGLCLVVIGSALLVVQNQRADRARLEAAIDRLVQATERQGAQALAGADSADMVLAGEDSYHRQDCHLPESSDRTHLIRLSEARTRNLTACRICQPVGFEQRQLAGHG</sequence>
<name>A0A838A936_9PSEU</name>
<organism evidence="2 3">
    <name type="scientific">Haloechinothrix aidingensis</name>
    <dbReference type="NCBI Taxonomy" id="2752311"/>
    <lineage>
        <taxon>Bacteria</taxon>
        <taxon>Bacillati</taxon>
        <taxon>Actinomycetota</taxon>
        <taxon>Actinomycetes</taxon>
        <taxon>Pseudonocardiales</taxon>
        <taxon>Pseudonocardiaceae</taxon>
        <taxon>Haloechinothrix</taxon>
    </lineage>
</organism>
<protein>
    <submittedName>
        <fullName evidence="2">Uncharacterized protein</fullName>
    </submittedName>
</protein>
<keyword evidence="1" id="KW-1133">Transmembrane helix</keyword>
<dbReference type="Proteomes" id="UP000582974">
    <property type="component" value="Unassembled WGS sequence"/>
</dbReference>
<keyword evidence="1" id="KW-0812">Transmembrane</keyword>
<dbReference type="RefSeq" id="WP_180892876.1">
    <property type="nucleotide sequence ID" value="NZ_JACCKD010000003.1"/>
</dbReference>
<keyword evidence="1" id="KW-0472">Membrane</keyword>
<evidence type="ECO:0000256" key="1">
    <source>
        <dbReference type="SAM" id="Phobius"/>
    </source>
</evidence>
<comment type="caution">
    <text evidence="2">The sequence shown here is derived from an EMBL/GenBank/DDBJ whole genome shotgun (WGS) entry which is preliminary data.</text>
</comment>
<accession>A0A838A936</accession>
<dbReference type="AlphaFoldDB" id="A0A838A936"/>